<reference evidence="1 2" key="1">
    <citation type="journal article" date="2019" name="Nat. Ecol. Evol.">
        <title>Megaphylogeny resolves global patterns of mushroom evolution.</title>
        <authorList>
            <person name="Varga T."/>
            <person name="Krizsan K."/>
            <person name="Foldi C."/>
            <person name="Dima B."/>
            <person name="Sanchez-Garcia M."/>
            <person name="Sanchez-Ramirez S."/>
            <person name="Szollosi G.J."/>
            <person name="Szarkandi J.G."/>
            <person name="Papp V."/>
            <person name="Albert L."/>
            <person name="Andreopoulos W."/>
            <person name="Angelini C."/>
            <person name="Antonin V."/>
            <person name="Barry K.W."/>
            <person name="Bougher N.L."/>
            <person name="Buchanan P."/>
            <person name="Buyck B."/>
            <person name="Bense V."/>
            <person name="Catcheside P."/>
            <person name="Chovatia M."/>
            <person name="Cooper J."/>
            <person name="Damon W."/>
            <person name="Desjardin D."/>
            <person name="Finy P."/>
            <person name="Geml J."/>
            <person name="Haridas S."/>
            <person name="Hughes K."/>
            <person name="Justo A."/>
            <person name="Karasinski D."/>
            <person name="Kautmanova I."/>
            <person name="Kiss B."/>
            <person name="Kocsube S."/>
            <person name="Kotiranta H."/>
            <person name="LaButti K.M."/>
            <person name="Lechner B.E."/>
            <person name="Liimatainen K."/>
            <person name="Lipzen A."/>
            <person name="Lukacs Z."/>
            <person name="Mihaltcheva S."/>
            <person name="Morgado L.N."/>
            <person name="Niskanen T."/>
            <person name="Noordeloos M.E."/>
            <person name="Ohm R.A."/>
            <person name="Ortiz-Santana B."/>
            <person name="Ovrebo C."/>
            <person name="Racz N."/>
            <person name="Riley R."/>
            <person name="Savchenko A."/>
            <person name="Shiryaev A."/>
            <person name="Soop K."/>
            <person name="Spirin V."/>
            <person name="Szebenyi C."/>
            <person name="Tomsovsky M."/>
            <person name="Tulloss R.E."/>
            <person name="Uehling J."/>
            <person name="Grigoriev I.V."/>
            <person name="Vagvolgyi C."/>
            <person name="Papp T."/>
            <person name="Martin F.M."/>
            <person name="Miettinen O."/>
            <person name="Hibbett D.S."/>
            <person name="Nagy L.G."/>
        </authorList>
    </citation>
    <scope>NUCLEOTIDE SEQUENCE [LARGE SCALE GENOMIC DNA]</scope>
    <source>
        <strain evidence="1 2">NL-1719</strain>
    </source>
</reference>
<evidence type="ECO:0000313" key="1">
    <source>
        <dbReference type="EMBL" id="TFK63388.1"/>
    </source>
</evidence>
<name>A0ACD3ACK4_9AGAR</name>
<evidence type="ECO:0000313" key="2">
    <source>
        <dbReference type="Proteomes" id="UP000308600"/>
    </source>
</evidence>
<dbReference type="EMBL" id="ML208525">
    <property type="protein sequence ID" value="TFK63388.1"/>
    <property type="molecule type" value="Genomic_DNA"/>
</dbReference>
<gene>
    <name evidence="1" type="ORF">BDN72DRAFT_862142</name>
</gene>
<protein>
    <submittedName>
        <fullName evidence="1">Uncharacterized protein</fullName>
    </submittedName>
</protein>
<keyword evidence="2" id="KW-1185">Reference proteome</keyword>
<dbReference type="Proteomes" id="UP000308600">
    <property type="component" value="Unassembled WGS sequence"/>
</dbReference>
<proteinExistence type="predicted"/>
<accession>A0ACD3ACK4</accession>
<organism evidence="1 2">
    <name type="scientific">Pluteus cervinus</name>
    <dbReference type="NCBI Taxonomy" id="181527"/>
    <lineage>
        <taxon>Eukaryota</taxon>
        <taxon>Fungi</taxon>
        <taxon>Dikarya</taxon>
        <taxon>Basidiomycota</taxon>
        <taxon>Agaricomycotina</taxon>
        <taxon>Agaricomycetes</taxon>
        <taxon>Agaricomycetidae</taxon>
        <taxon>Agaricales</taxon>
        <taxon>Pluteineae</taxon>
        <taxon>Pluteaceae</taxon>
        <taxon>Pluteus</taxon>
    </lineage>
</organism>
<sequence>MNSSPLRIPCSTTYVATVADALYVGWAVQHVLIRLDEHTATSYTGSGFDVKSGDVFVCNSATVSFETSSKLLTRDVGLAITVNVDDTNLLVISYYNLDDVGRGLLQPISSIHDALLGDLFAVPAVNELREHASVGIESITKILKIWAATRDPPYQAQRRLVTRNIPCSTSRDADELTQIHETLEHGLV</sequence>